<name>A0A0L8GG26_OCTBM</name>
<dbReference type="AlphaFoldDB" id="A0A0L8GG26"/>
<protein>
    <submittedName>
        <fullName evidence="1">Uncharacterized protein</fullName>
    </submittedName>
</protein>
<evidence type="ECO:0000313" key="1">
    <source>
        <dbReference type="EMBL" id="KOF75799.1"/>
    </source>
</evidence>
<proteinExistence type="predicted"/>
<accession>A0A0L8GG26</accession>
<organism evidence="1">
    <name type="scientific">Octopus bimaculoides</name>
    <name type="common">California two-spotted octopus</name>
    <dbReference type="NCBI Taxonomy" id="37653"/>
    <lineage>
        <taxon>Eukaryota</taxon>
        <taxon>Metazoa</taxon>
        <taxon>Spiralia</taxon>
        <taxon>Lophotrochozoa</taxon>
        <taxon>Mollusca</taxon>
        <taxon>Cephalopoda</taxon>
        <taxon>Coleoidea</taxon>
        <taxon>Octopodiformes</taxon>
        <taxon>Octopoda</taxon>
        <taxon>Incirrata</taxon>
        <taxon>Octopodidae</taxon>
        <taxon>Octopus</taxon>
    </lineage>
</organism>
<sequence length="55" mass="6166">MNNFLALFPPVFNHHNCFCGFFLPTLGVAGTVHISLIPPHLLHKRTQVTSIHVCK</sequence>
<reference evidence="1" key="1">
    <citation type="submission" date="2015-07" db="EMBL/GenBank/DDBJ databases">
        <title>MeaNS - Measles Nucleotide Surveillance Program.</title>
        <authorList>
            <person name="Tran T."/>
            <person name="Druce J."/>
        </authorList>
    </citation>
    <scope>NUCLEOTIDE SEQUENCE</scope>
    <source>
        <strain evidence="1">UCB-OBI-ISO-001</strain>
        <tissue evidence="1">Gonad</tissue>
    </source>
</reference>
<dbReference type="EMBL" id="KQ422015">
    <property type="protein sequence ID" value="KOF75799.1"/>
    <property type="molecule type" value="Genomic_DNA"/>
</dbReference>
<gene>
    <name evidence="1" type="ORF">OCBIM_22034302mg</name>
</gene>